<dbReference type="Proteomes" id="UP001239680">
    <property type="component" value="Unassembled WGS sequence"/>
</dbReference>
<proteinExistence type="inferred from homology"/>
<feature type="domain" description="Helix-hairpin-helix DNA-binding motif class 1" evidence="7">
    <location>
        <begin position="108"/>
        <end position="127"/>
    </location>
</feature>
<comment type="domain">
    <text evidence="6">Has three domains with a flexible linker between the domains II and III and assumes an 'L' shape. Domain III is highly mobile and contacts RuvB.</text>
</comment>
<comment type="caution">
    <text evidence="6">Lacks conserved residue(s) required for the propagation of feature annotation.</text>
</comment>
<comment type="caution">
    <text evidence="8">The sequence shown here is derived from an EMBL/GenBank/DDBJ whole genome shotgun (WGS) entry which is preliminary data.</text>
</comment>
<dbReference type="EMBL" id="JAVDBT010000012">
    <property type="protein sequence ID" value="MDQ2067294.1"/>
    <property type="molecule type" value="Genomic_DNA"/>
</dbReference>
<keyword evidence="8" id="KW-0378">Hydrolase</keyword>
<dbReference type="Pfam" id="PF01330">
    <property type="entry name" value="RuvA_N"/>
    <property type="match status" value="1"/>
</dbReference>
<dbReference type="HAMAP" id="MF_00031">
    <property type="entry name" value="DNA_HJ_migration_RuvA"/>
    <property type="match status" value="1"/>
</dbReference>
<comment type="function">
    <text evidence="6">The RuvA-RuvB-RuvC complex processes Holliday junction (HJ) DNA during genetic recombination and DNA repair, while the RuvA-RuvB complex plays an important role in the rescue of blocked DNA replication forks via replication fork reversal (RFR). RuvA specifically binds to HJ cruciform DNA, conferring on it an open structure. The RuvB hexamer acts as an ATP-dependent pump, pulling dsDNA into and through the RuvAB complex. HJ branch migration allows RuvC to scan DNA until it finds its consensus sequence, where it cleaves and resolves the cruciform DNA.</text>
</comment>
<keyword evidence="2 6" id="KW-0227">DNA damage</keyword>
<dbReference type="Pfam" id="PF07499">
    <property type="entry name" value="RuvA_C"/>
    <property type="match status" value="1"/>
</dbReference>
<dbReference type="RefSeq" id="WP_306680997.1">
    <property type="nucleotide sequence ID" value="NZ_JAVDBT010000012.1"/>
</dbReference>
<dbReference type="Gene3D" id="2.40.50.140">
    <property type="entry name" value="Nucleic acid-binding proteins"/>
    <property type="match status" value="1"/>
</dbReference>
<dbReference type="SUPFAM" id="SSF50249">
    <property type="entry name" value="Nucleic acid-binding proteins"/>
    <property type="match status" value="1"/>
</dbReference>
<gene>
    <name evidence="6 8" type="primary">ruvA</name>
    <name evidence="8" type="ORF">Q9295_13030</name>
</gene>
<keyword evidence="1 6" id="KW-0963">Cytoplasm</keyword>
<dbReference type="InterPro" id="IPR013849">
    <property type="entry name" value="DNA_helicase_Holl-junc_RuvA_I"/>
</dbReference>
<evidence type="ECO:0000256" key="3">
    <source>
        <dbReference type="ARBA" id="ARBA00023125"/>
    </source>
</evidence>
<evidence type="ECO:0000259" key="7">
    <source>
        <dbReference type="SMART" id="SM00278"/>
    </source>
</evidence>
<dbReference type="SUPFAM" id="SSF47781">
    <property type="entry name" value="RuvA domain 2-like"/>
    <property type="match status" value="1"/>
</dbReference>
<feature type="domain" description="Helix-hairpin-helix DNA-binding motif class 1" evidence="7">
    <location>
        <begin position="73"/>
        <end position="92"/>
    </location>
</feature>
<dbReference type="InterPro" id="IPR000085">
    <property type="entry name" value="RuvA"/>
</dbReference>
<feature type="region of interest" description="Domain I" evidence="6">
    <location>
        <begin position="1"/>
        <end position="64"/>
    </location>
</feature>
<dbReference type="Gene3D" id="1.10.8.10">
    <property type="entry name" value="DNA helicase RuvA subunit, C-terminal domain"/>
    <property type="match status" value="1"/>
</dbReference>
<evidence type="ECO:0000256" key="6">
    <source>
        <dbReference type="HAMAP-Rule" id="MF_00031"/>
    </source>
</evidence>
<dbReference type="SUPFAM" id="SSF46929">
    <property type="entry name" value="DNA helicase RuvA subunit, C-terminal domain"/>
    <property type="match status" value="1"/>
</dbReference>
<accession>A0ABU0VZW7</accession>
<evidence type="ECO:0000313" key="9">
    <source>
        <dbReference type="Proteomes" id="UP001239680"/>
    </source>
</evidence>
<organism evidence="8 9">
    <name type="scientific">Pseudogemmobacter lacusdianii</name>
    <dbReference type="NCBI Taxonomy" id="3069608"/>
    <lineage>
        <taxon>Bacteria</taxon>
        <taxon>Pseudomonadati</taxon>
        <taxon>Pseudomonadota</taxon>
        <taxon>Alphaproteobacteria</taxon>
        <taxon>Rhodobacterales</taxon>
        <taxon>Paracoccaceae</taxon>
        <taxon>Pseudogemmobacter</taxon>
    </lineage>
</organism>
<reference evidence="8 9" key="1">
    <citation type="submission" date="2023-08" db="EMBL/GenBank/DDBJ databases">
        <title>Characterization of two Paracoccaceae strains isolated from Phycosphere and proposal of Xinfangfangia lacusdiani sp. nov.</title>
        <authorList>
            <person name="Deng Y."/>
            <person name="Zhang Y.Q."/>
        </authorList>
    </citation>
    <scope>NUCLEOTIDE SEQUENCE [LARGE SCALE GENOMIC DNA]</scope>
    <source>
        <strain evidence="8 9">CPCC 101601</strain>
    </source>
</reference>
<name>A0ABU0VZW7_9RHOB</name>
<dbReference type="InterPro" id="IPR003583">
    <property type="entry name" value="Hlx-hairpin-Hlx_DNA-bd_motif"/>
</dbReference>
<comment type="similarity">
    <text evidence="6">Belongs to the RuvA family.</text>
</comment>
<dbReference type="GO" id="GO:0003678">
    <property type="term" value="F:DNA helicase activity"/>
    <property type="evidence" value="ECO:0007669"/>
    <property type="project" value="UniProtKB-EC"/>
</dbReference>
<dbReference type="NCBIfam" id="TIGR00084">
    <property type="entry name" value="ruvA"/>
    <property type="match status" value="1"/>
</dbReference>
<keyword evidence="9" id="KW-1185">Reference proteome</keyword>
<sequence>MIGKIAGRLDWKGLDQVLIDCRGVGYLVHVSDRTLASLPPEGEFCALYTELLVREDLLQLFGFPTMLEKEWHKLLMTVQGVGAKASMAILGTLGAEGVARAISLGDARAVQAAPGVGPKLAQRIILELKTKAPSLMAAGARLSAAPQMDETVIESAPAAASKPAKRAPKVDDAALRRAAASADALSALVNLGYSQGDAAQAVATIAGEDPEVETAGLIRSALKLLQPR</sequence>
<evidence type="ECO:0000313" key="8">
    <source>
        <dbReference type="EMBL" id="MDQ2067294.1"/>
    </source>
</evidence>
<evidence type="ECO:0000256" key="2">
    <source>
        <dbReference type="ARBA" id="ARBA00022763"/>
    </source>
</evidence>
<keyword evidence="4 6" id="KW-0233">DNA recombination</keyword>
<evidence type="ECO:0000256" key="1">
    <source>
        <dbReference type="ARBA" id="ARBA00022490"/>
    </source>
</evidence>
<comment type="subunit">
    <text evidence="6">Homotetramer. Forms an RuvA(8)-RuvB(12)-Holliday junction (HJ) complex. HJ DNA is sandwiched between 2 RuvA tetramers; dsDNA enters through RuvA and exits via RuvB. An RuvB hexamer assembles on each DNA strand where it exits the tetramer. Each RuvB hexamer is contacted by two RuvA subunits (via domain III) on 2 adjacent RuvB subunits; this complex drives branch migration. In the full resolvosome a probable DNA-RuvA(4)-RuvB(12)-RuvC(2) complex forms which resolves the HJ.</text>
</comment>
<dbReference type="CDD" id="cd14332">
    <property type="entry name" value="UBA_RuvA_C"/>
    <property type="match status" value="1"/>
</dbReference>
<dbReference type="Gene3D" id="1.10.150.20">
    <property type="entry name" value="5' to 3' exonuclease, C-terminal subdomain"/>
    <property type="match status" value="1"/>
</dbReference>
<dbReference type="InterPro" id="IPR036267">
    <property type="entry name" value="RuvA_C_sf"/>
</dbReference>
<dbReference type="SMART" id="SM00278">
    <property type="entry name" value="HhH1"/>
    <property type="match status" value="2"/>
</dbReference>
<feature type="region of interest" description="Domain III" evidence="6">
    <location>
        <begin position="160"/>
        <end position="228"/>
    </location>
</feature>
<evidence type="ECO:0000256" key="4">
    <source>
        <dbReference type="ARBA" id="ARBA00023172"/>
    </source>
</evidence>
<dbReference type="InterPro" id="IPR011114">
    <property type="entry name" value="RuvA_C"/>
</dbReference>
<dbReference type="InterPro" id="IPR012340">
    <property type="entry name" value="NA-bd_OB-fold"/>
</dbReference>
<dbReference type="Pfam" id="PF14520">
    <property type="entry name" value="HHH_5"/>
    <property type="match status" value="1"/>
</dbReference>
<keyword evidence="3 6" id="KW-0238">DNA-binding</keyword>
<evidence type="ECO:0000256" key="5">
    <source>
        <dbReference type="ARBA" id="ARBA00023204"/>
    </source>
</evidence>
<dbReference type="GO" id="GO:0016787">
    <property type="term" value="F:hydrolase activity"/>
    <property type="evidence" value="ECO:0007669"/>
    <property type="project" value="UniProtKB-KW"/>
</dbReference>
<keyword evidence="5 6" id="KW-0234">DNA repair</keyword>
<dbReference type="InterPro" id="IPR010994">
    <property type="entry name" value="RuvA_2-like"/>
</dbReference>
<protein>
    <recommendedName>
        <fullName evidence="6">Holliday junction branch migration complex subunit RuvA</fullName>
    </recommendedName>
</protein>
<comment type="subcellular location">
    <subcellularLocation>
        <location evidence="6">Cytoplasm</location>
    </subcellularLocation>
</comment>